<dbReference type="AlphaFoldDB" id="A0A316EBA5"/>
<dbReference type="Proteomes" id="UP000651837">
    <property type="component" value="Unassembled WGS sequence"/>
</dbReference>
<dbReference type="Proteomes" id="UP000245667">
    <property type="component" value="Unassembled WGS sequence"/>
</dbReference>
<protein>
    <submittedName>
        <fullName evidence="2">Uncharacterized protein</fullName>
    </submittedName>
</protein>
<evidence type="ECO:0000313" key="3">
    <source>
        <dbReference type="Proteomes" id="UP000245667"/>
    </source>
</evidence>
<organism evidence="2 3">
    <name type="scientific">Maribacter polysiphoniae</name>
    <dbReference type="NCBI Taxonomy" id="429344"/>
    <lineage>
        <taxon>Bacteria</taxon>
        <taxon>Pseudomonadati</taxon>
        <taxon>Bacteroidota</taxon>
        <taxon>Flavobacteriia</taxon>
        <taxon>Flavobacteriales</taxon>
        <taxon>Flavobacteriaceae</taxon>
        <taxon>Maribacter</taxon>
    </lineage>
</organism>
<dbReference type="RefSeq" id="WP_146197888.1">
    <property type="nucleotide sequence ID" value="NZ_JACWLN010000014.1"/>
</dbReference>
<evidence type="ECO:0000313" key="1">
    <source>
        <dbReference type="EMBL" id="MBD1262882.1"/>
    </source>
</evidence>
<keyword evidence="4" id="KW-1185">Reference proteome</keyword>
<evidence type="ECO:0000313" key="2">
    <source>
        <dbReference type="EMBL" id="PWK20200.1"/>
    </source>
</evidence>
<sequence length="166" mass="19459">MTLLIVLILLTVFILFLLFMKVVLFIDTGTHEYFIQAKGLVKANIEPDREQLIRIHIKALFMDFYFHPLDRISSQKKEKTLKKQQVSKKRHPKMNRILKALRTFKVKQLVLNIDTGNCITNAKLYPVFAFLNLSQGQFNINFIGQNQFILHIQNRPIHVIRALINT</sequence>
<evidence type="ECO:0000313" key="4">
    <source>
        <dbReference type="Proteomes" id="UP000651837"/>
    </source>
</evidence>
<reference evidence="1 4" key="2">
    <citation type="submission" date="2020-07" db="EMBL/GenBank/DDBJ databases">
        <title>The draft genome sequence of Maribacter polysiphoniae KCTC 22021.</title>
        <authorList>
            <person name="Mu L."/>
        </authorList>
    </citation>
    <scope>NUCLEOTIDE SEQUENCE [LARGE SCALE GENOMIC DNA]</scope>
    <source>
        <strain evidence="1 4">KCTC 22021</strain>
    </source>
</reference>
<proteinExistence type="predicted"/>
<dbReference type="EMBL" id="JACWLN010000014">
    <property type="protein sequence ID" value="MBD1262882.1"/>
    <property type="molecule type" value="Genomic_DNA"/>
</dbReference>
<name>A0A316EBA5_9FLAO</name>
<reference evidence="2 3" key="1">
    <citation type="submission" date="2018-05" db="EMBL/GenBank/DDBJ databases">
        <title>Genomic Encyclopedia of Archaeal and Bacterial Type Strains, Phase II (KMG-II): from individual species to whole genera.</title>
        <authorList>
            <person name="Goeker M."/>
        </authorList>
    </citation>
    <scope>NUCLEOTIDE SEQUENCE [LARGE SCALE GENOMIC DNA]</scope>
    <source>
        <strain evidence="2 3">DSM 23514</strain>
    </source>
</reference>
<gene>
    <name evidence="1" type="ORF">HZY62_19960</name>
    <name evidence="2" type="ORF">LX92_04143</name>
</gene>
<dbReference type="OrthoDB" id="799391at2"/>
<dbReference type="EMBL" id="QGGQ01000014">
    <property type="protein sequence ID" value="PWK20200.1"/>
    <property type="molecule type" value="Genomic_DNA"/>
</dbReference>
<comment type="caution">
    <text evidence="2">The sequence shown here is derived from an EMBL/GenBank/DDBJ whole genome shotgun (WGS) entry which is preliminary data.</text>
</comment>
<accession>A0A316EBA5</accession>